<proteinExistence type="inferred from homology"/>
<name>A0A1I0HGD0_9BACT</name>
<gene>
    <name evidence="10" type="ORF">SAMN05444285_12468</name>
</gene>
<dbReference type="SUPFAM" id="SSF56935">
    <property type="entry name" value="Porins"/>
    <property type="match status" value="1"/>
</dbReference>
<dbReference type="GO" id="GO:0009279">
    <property type="term" value="C:cell outer membrane"/>
    <property type="evidence" value="ECO:0007669"/>
    <property type="project" value="UniProtKB-SubCell"/>
</dbReference>
<feature type="chain" id="PRO_5010172939" evidence="8">
    <location>
        <begin position="38"/>
        <end position="1090"/>
    </location>
</feature>
<evidence type="ECO:0000256" key="8">
    <source>
        <dbReference type="SAM" id="SignalP"/>
    </source>
</evidence>
<evidence type="ECO:0000256" key="3">
    <source>
        <dbReference type="ARBA" id="ARBA00022452"/>
    </source>
</evidence>
<dbReference type="InterPro" id="IPR023997">
    <property type="entry name" value="TonB-dep_OMP_SusC/RagA_CS"/>
</dbReference>
<keyword evidence="4 7" id="KW-0812">Transmembrane</keyword>
<dbReference type="NCBIfam" id="TIGR04056">
    <property type="entry name" value="OMP_RagA_SusC"/>
    <property type="match status" value="1"/>
</dbReference>
<dbReference type="InterPro" id="IPR008969">
    <property type="entry name" value="CarboxyPept-like_regulatory"/>
</dbReference>
<accession>A0A1I0HGD0</accession>
<keyword evidence="5 7" id="KW-0472">Membrane</keyword>
<dbReference type="InterPro" id="IPR012910">
    <property type="entry name" value="Plug_dom"/>
</dbReference>
<reference evidence="10 11" key="1">
    <citation type="submission" date="2016-10" db="EMBL/GenBank/DDBJ databases">
        <authorList>
            <person name="de Groot N.N."/>
        </authorList>
    </citation>
    <scope>NUCLEOTIDE SEQUENCE [LARGE SCALE GENOMIC DNA]</scope>
    <source>
        <strain evidence="10 11">DSM 25947</strain>
    </source>
</reference>
<dbReference type="InterPro" id="IPR036942">
    <property type="entry name" value="Beta-barrel_TonB_sf"/>
</dbReference>
<evidence type="ECO:0000256" key="5">
    <source>
        <dbReference type="ARBA" id="ARBA00023136"/>
    </source>
</evidence>
<sequence length="1090" mass="120636">MRKLTKRGLKMKRWLFNSKGIFLAMLCLAFIQMQSFAQTQTVTGKVTADNGELLPGVSIVLVGTTTGTITDIDGEFSIEVPSDESELMFSMIGFTSQSVQVAGRQFLTVVLETETTALDEVVVTGYSTQSRAEMTTSIAKLDTKVLESVPRSNAATALQGTIAGLKVTQTTGQPGSTPSLVVRGGTSFDGTGSPLILIDGVPGSFYALNSDDIESMEVLKDAASTAIYGARAANGVILVTTKKGKVGKSNINFRAKFTSNQRREDPMEYLNAADYVKFNRLGVRAAQEVMGYNWLDVFLTGGHAAATGNNTTNSIYTTMVLTDENRYLLNYEGWQSIEDPINPGTQLIFMDNQMNELFYQDSYSQDYSLSFDGGNDKGTYYLGLGYMDDNGLVYGSSFERVSGTFNASYKITDNLKVSSNLIYSHSKRDLPYDSDYNLFQRTAGLAPTSRIYNNNPDGSLSTEYQPGTYLGFGNPLYYQDKFIRNNLEERLTGSVQFDYKFLNDFSLTVRGSHFSVNNSNESFNKAYLNSGSLRTERSASASHTRTLRDQVTALLNYKKSFNSHNITALVGTEYFKEKYFTFSAATRLSPTDLIYTMNVGSEANGVPYSYKTGYEIASVFGQVNYDFDYKYLLGFTFRNDGTSRLGNNKYDFFPGVSAGWNIHNEDFFATSKIKDVVSKIKPRLSYGVNGNIDVLSNFGVFGTYAKTAIYDTQSGYANTNLPLLDLKWERSTTFNMGVDVGFYNDRVTVIADYFIRDVKDKLAGLTLPLWTGFSSITTNNGTLQNKGLELQVNADVIKTNDFKWNVGLTYYSVKNYAKSLPENGVEKNRQGGTEIYDPKTGGTKYVGGLQEGERVGYDVITAYVFDGVYQTQADIDADAGRVVEFATQKDTRFLGDTRWKDLNGDNVINYLDRVVIGRRTPDFTGGLTTELNYKNFSLFMKSDFAIGHYIINGRRVKGIAQTQGNQNGPAEIADSWTPENPTSNVPIFTLVDRQRNHMAAGGDQGSMTSSSSRMWEKGDYLALREVTLSYDLDGKIANNVFQNVRLYVSGSNLAYFNGFSGSTPEESSSGIDSGRFPLPRTYTLGLNVTF</sequence>
<dbReference type="PROSITE" id="PS52016">
    <property type="entry name" value="TONB_DEPENDENT_REC_3"/>
    <property type="match status" value="1"/>
</dbReference>
<protein>
    <submittedName>
        <fullName evidence="10">TonB-linked outer membrane protein, SusC/RagA family</fullName>
    </submittedName>
</protein>
<dbReference type="InterPro" id="IPR023996">
    <property type="entry name" value="TonB-dep_OMP_SusC/RagA"/>
</dbReference>
<feature type="signal peptide" evidence="8">
    <location>
        <begin position="1"/>
        <end position="37"/>
    </location>
</feature>
<dbReference type="Gene3D" id="2.40.170.20">
    <property type="entry name" value="TonB-dependent receptor, beta-barrel domain"/>
    <property type="match status" value="1"/>
</dbReference>
<dbReference type="NCBIfam" id="TIGR04057">
    <property type="entry name" value="SusC_RagA_signa"/>
    <property type="match status" value="1"/>
</dbReference>
<keyword evidence="8" id="KW-0732">Signal</keyword>
<keyword evidence="2 7" id="KW-0813">Transport</keyword>
<evidence type="ECO:0000256" key="6">
    <source>
        <dbReference type="ARBA" id="ARBA00023237"/>
    </source>
</evidence>
<evidence type="ECO:0000256" key="2">
    <source>
        <dbReference type="ARBA" id="ARBA00022448"/>
    </source>
</evidence>
<dbReference type="Pfam" id="PF07715">
    <property type="entry name" value="Plug"/>
    <property type="match status" value="1"/>
</dbReference>
<evidence type="ECO:0000313" key="11">
    <source>
        <dbReference type="Proteomes" id="UP000181981"/>
    </source>
</evidence>
<dbReference type="InterPro" id="IPR039426">
    <property type="entry name" value="TonB-dep_rcpt-like"/>
</dbReference>
<dbReference type="SUPFAM" id="SSF49464">
    <property type="entry name" value="Carboxypeptidase regulatory domain-like"/>
    <property type="match status" value="1"/>
</dbReference>
<dbReference type="FunFam" id="2.170.130.10:FF:000003">
    <property type="entry name" value="SusC/RagA family TonB-linked outer membrane protein"/>
    <property type="match status" value="1"/>
</dbReference>
<feature type="domain" description="TonB-dependent receptor plug" evidence="9">
    <location>
        <begin position="132"/>
        <end position="236"/>
    </location>
</feature>
<dbReference type="Gene3D" id="2.170.130.10">
    <property type="entry name" value="TonB-dependent receptor, plug domain"/>
    <property type="match status" value="1"/>
</dbReference>
<evidence type="ECO:0000313" key="10">
    <source>
        <dbReference type="EMBL" id="SET82118.1"/>
    </source>
</evidence>
<dbReference type="Proteomes" id="UP000181981">
    <property type="component" value="Unassembled WGS sequence"/>
</dbReference>
<organism evidence="10 11">
    <name type="scientific">Draconibacterium orientale</name>
    <dbReference type="NCBI Taxonomy" id="1168034"/>
    <lineage>
        <taxon>Bacteria</taxon>
        <taxon>Pseudomonadati</taxon>
        <taxon>Bacteroidota</taxon>
        <taxon>Bacteroidia</taxon>
        <taxon>Marinilabiliales</taxon>
        <taxon>Prolixibacteraceae</taxon>
        <taxon>Draconibacterium</taxon>
    </lineage>
</organism>
<dbReference type="Pfam" id="PF13715">
    <property type="entry name" value="CarbopepD_reg_2"/>
    <property type="match status" value="1"/>
</dbReference>
<dbReference type="Gene3D" id="2.60.40.1120">
    <property type="entry name" value="Carboxypeptidase-like, regulatory domain"/>
    <property type="match status" value="1"/>
</dbReference>
<comment type="similarity">
    <text evidence="7">Belongs to the TonB-dependent receptor family.</text>
</comment>
<comment type="subcellular location">
    <subcellularLocation>
        <location evidence="1 7">Cell outer membrane</location>
        <topology evidence="1 7">Multi-pass membrane protein</topology>
    </subcellularLocation>
</comment>
<evidence type="ECO:0000256" key="4">
    <source>
        <dbReference type="ARBA" id="ARBA00022692"/>
    </source>
</evidence>
<evidence type="ECO:0000256" key="1">
    <source>
        <dbReference type="ARBA" id="ARBA00004571"/>
    </source>
</evidence>
<dbReference type="AlphaFoldDB" id="A0A1I0HGD0"/>
<dbReference type="InterPro" id="IPR037066">
    <property type="entry name" value="Plug_dom_sf"/>
</dbReference>
<evidence type="ECO:0000259" key="9">
    <source>
        <dbReference type="Pfam" id="PF07715"/>
    </source>
</evidence>
<keyword evidence="3 7" id="KW-1134">Transmembrane beta strand</keyword>
<dbReference type="EMBL" id="FOHT01000024">
    <property type="protein sequence ID" value="SET82118.1"/>
    <property type="molecule type" value="Genomic_DNA"/>
</dbReference>
<keyword evidence="6 7" id="KW-0998">Cell outer membrane</keyword>
<evidence type="ECO:0000256" key="7">
    <source>
        <dbReference type="PROSITE-ProRule" id="PRU01360"/>
    </source>
</evidence>